<proteinExistence type="predicted"/>
<accession>A0ABV0V632</accession>
<evidence type="ECO:0000256" key="1">
    <source>
        <dbReference type="SAM" id="MobiDB-lite"/>
    </source>
</evidence>
<feature type="compositionally biased region" description="Basic and acidic residues" evidence="1">
    <location>
        <begin position="65"/>
        <end position="78"/>
    </location>
</feature>
<gene>
    <name evidence="2" type="ORF">ILYODFUR_017202</name>
</gene>
<comment type="caution">
    <text evidence="2">The sequence shown here is derived from an EMBL/GenBank/DDBJ whole genome shotgun (WGS) entry which is preliminary data.</text>
</comment>
<evidence type="ECO:0000313" key="2">
    <source>
        <dbReference type="EMBL" id="MEQ2252008.1"/>
    </source>
</evidence>
<name>A0ABV0V632_9TELE</name>
<protein>
    <submittedName>
        <fullName evidence="2">Uncharacterized protein</fullName>
    </submittedName>
</protein>
<keyword evidence="3" id="KW-1185">Reference proteome</keyword>
<organism evidence="2 3">
    <name type="scientific">Ilyodon furcidens</name>
    <name type="common">goldbreast splitfin</name>
    <dbReference type="NCBI Taxonomy" id="33524"/>
    <lineage>
        <taxon>Eukaryota</taxon>
        <taxon>Metazoa</taxon>
        <taxon>Chordata</taxon>
        <taxon>Craniata</taxon>
        <taxon>Vertebrata</taxon>
        <taxon>Euteleostomi</taxon>
        <taxon>Actinopterygii</taxon>
        <taxon>Neopterygii</taxon>
        <taxon>Teleostei</taxon>
        <taxon>Neoteleostei</taxon>
        <taxon>Acanthomorphata</taxon>
        <taxon>Ovalentaria</taxon>
        <taxon>Atherinomorphae</taxon>
        <taxon>Cyprinodontiformes</taxon>
        <taxon>Goodeidae</taxon>
        <taxon>Ilyodon</taxon>
    </lineage>
</organism>
<dbReference type="EMBL" id="JAHRIQ010094288">
    <property type="protein sequence ID" value="MEQ2252008.1"/>
    <property type="molecule type" value="Genomic_DNA"/>
</dbReference>
<reference evidence="2 3" key="1">
    <citation type="submission" date="2021-06" db="EMBL/GenBank/DDBJ databases">
        <authorList>
            <person name="Palmer J.M."/>
        </authorList>
    </citation>
    <scope>NUCLEOTIDE SEQUENCE [LARGE SCALE GENOMIC DNA]</scope>
    <source>
        <strain evidence="3">if_2019</strain>
        <tissue evidence="2">Muscle</tissue>
    </source>
</reference>
<sequence length="106" mass="12145">MPGSNSVLLFISSIAKIIVREKRSSRASKLQRSSQLEFAKATLTDIIRHFGENGARPHLRKKSQRPQDPHFISREQLHRVLPSTKKHNTEEHTEEGDGDTVTLTFW</sequence>
<evidence type="ECO:0000313" key="3">
    <source>
        <dbReference type="Proteomes" id="UP001482620"/>
    </source>
</evidence>
<dbReference type="Proteomes" id="UP001482620">
    <property type="component" value="Unassembled WGS sequence"/>
</dbReference>
<feature type="region of interest" description="Disordered" evidence="1">
    <location>
        <begin position="52"/>
        <end position="106"/>
    </location>
</feature>